<accession>A0A1S8WWL1</accession>
<evidence type="ECO:0000256" key="1">
    <source>
        <dbReference type="ARBA" id="ARBA00022679"/>
    </source>
</evidence>
<dbReference type="Gene3D" id="1.10.1070.11">
    <property type="entry name" value="Phosphatidylinositol 3-/4-kinase, catalytic domain"/>
    <property type="match status" value="1"/>
</dbReference>
<dbReference type="GO" id="GO:0048015">
    <property type="term" value="P:phosphatidylinositol-mediated signaling"/>
    <property type="evidence" value="ECO:0007669"/>
    <property type="project" value="TreeGrafter"/>
</dbReference>
<sequence>MSNWRYSDSQGINGHNGNILLDNEGHVIHIDYGFMLSASPGKNLGFETSPFKLTSEQVAVMGEIGSDMFEYYKCLLLRGLLAARKHMEEECP</sequence>
<dbReference type="InterPro" id="IPR036940">
    <property type="entry name" value="PI3/4_kinase_cat_sf"/>
</dbReference>
<evidence type="ECO:0000313" key="5">
    <source>
        <dbReference type="Proteomes" id="UP000243686"/>
    </source>
</evidence>
<dbReference type="PANTHER" id="PTHR10048:SF22">
    <property type="entry name" value="PHOSPHATIDYLINOSITOL 4-KINASE BETA"/>
    <property type="match status" value="1"/>
</dbReference>
<evidence type="ECO:0000313" key="4">
    <source>
        <dbReference type="EMBL" id="OON18846.1"/>
    </source>
</evidence>
<dbReference type="PANTHER" id="PTHR10048">
    <property type="entry name" value="PHOSPHATIDYLINOSITOL KINASE"/>
    <property type="match status" value="1"/>
</dbReference>
<dbReference type="InterPro" id="IPR000403">
    <property type="entry name" value="PI3/4_kinase_cat_dom"/>
</dbReference>
<proteinExistence type="predicted"/>
<reference evidence="4 5" key="1">
    <citation type="submission" date="2015-03" db="EMBL/GenBank/DDBJ databases">
        <title>Draft genome of the nematode, Opisthorchis viverrini.</title>
        <authorList>
            <person name="Mitreva M."/>
        </authorList>
    </citation>
    <scope>NUCLEOTIDE SEQUENCE [LARGE SCALE GENOMIC DNA]</scope>
    <source>
        <strain evidence="4">Khon Kaen</strain>
    </source>
</reference>
<dbReference type="Pfam" id="PF00454">
    <property type="entry name" value="PI3_PI4_kinase"/>
    <property type="match status" value="1"/>
</dbReference>
<dbReference type="Proteomes" id="UP000243686">
    <property type="component" value="Unassembled WGS sequence"/>
</dbReference>
<dbReference type="PROSITE" id="PS50290">
    <property type="entry name" value="PI3_4_KINASE_3"/>
    <property type="match status" value="1"/>
</dbReference>
<gene>
    <name evidence="4" type="ORF">X801_05296</name>
</gene>
<keyword evidence="1" id="KW-0808">Transferase</keyword>
<dbReference type="AlphaFoldDB" id="A0A1S8WWL1"/>
<dbReference type="InterPro" id="IPR015433">
    <property type="entry name" value="PI3/4_kinase"/>
</dbReference>
<organism evidence="4 5">
    <name type="scientific">Opisthorchis viverrini</name>
    <name type="common">Southeast Asian liver fluke</name>
    <dbReference type="NCBI Taxonomy" id="6198"/>
    <lineage>
        <taxon>Eukaryota</taxon>
        <taxon>Metazoa</taxon>
        <taxon>Spiralia</taxon>
        <taxon>Lophotrochozoa</taxon>
        <taxon>Platyhelminthes</taxon>
        <taxon>Trematoda</taxon>
        <taxon>Digenea</taxon>
        <taxon>Opisthorchiida</taxon>
        <taxon>Opisthorchiata</taxon>
        <taxon>Opisthorchiidae</taxon>
        <taxon>Opisthorchis</taxon>
    </lineage>
</organism>
<protein>
    <recommendedName>
        <fullName evidence="3">PI3K/PI4K catalytic domain-containing protein</fullName>
    </recommendedName>
</protein>
<dbReference type="GO" id="GO:0005737">
    <property type="term" value="C:cytoplasm"/>
    <property type="evidence" value="ECO:0007669"/>
    <property type="project" value="TreeGrafter"/>
</dbReference>
<dbReference type="GO" id="GO:0004430">
    <property type="term" value="F:1-phosphatidylinositol 4-kinase activity"/>
    <property type="evidence" value="ECO:0007669"/>
    <property type="project" value="TreeGrafter"/>
</dbReference>
<evidence type="ECO:0000256" key="2">
    <source>
        <dbReference type="ARBA" id="ARBA00022777"/>
    </source>
</evidence>
<keyword evidence="2" id="KW-0418">Kinase</keyword>
<dbReference type="SUPFAM" id="SSF56112">
    <property type="entry name" value="Protein kinase-like (PK-like)"/>
    <property type="match status" value="1"/>
</dbReference>
<dbReference type="InterPro" id="IPR011009">
    <property type="entry name" value="Kinase-like_dom_sf"/>
</dbReference>
<dbReference type="EMBL" id="KV893795">
    <property type="protein sequence ID" value="OON18846.1"/>
    <property type="molecule type" value="Genomic_DNA"/>
</dbReference>
<evidence type="ECO:0000259" key="3">
    <source>
        <dbReference type="PROSITE" id="PS50290"/>
    </source>
</evidence>
<keyword evidence="5" id="KW-1185">Reference proteome</keyword>
<dbReference type="GO" id="GO:0016020">
    <property type="term" value="C:membrane"/>
    <property type="evidence" value="ECO:0007669"/>
    <property type="project" value="TreeGrafter"/>
</dbReference>
<dbReference type="GO" id="GO:0046854">
    <property type="term" value="P:phosphatidylinositol phosphate biosynthetic process"/>
    <property type="evidence" value="ECO:0007669"/>
    <property type="project" value="InterPro"/>
</dbReference>
<feature type="domain" description="PI3K/PI4K catalytic" evidence="3">
    <location>
        <begin position="1"/>
        <end position="92"/>
    </location>
</feature>
<name>A0A1S8WWL1_OPIVI</name>